<organism evidence="2 3">
    <name type="scientific">Acipenser ruthenus</name>
    <name type="common">Sterlet sturgeon</name>
    <dbReference type="NCBI Taxonomy" id="7906"/>
    <lineage>
        <taxon>Eukaryota</taxon>
        <taxon>Metazoa</taxon>
        <taxon>Chordata</taxon>
        <taxon>Craniata</taxon>
        <taxon>Vertebrata</taxon>
        <taxon>Euteleostomi</taxon>
        <taxon>Actinopterygii</taxon>
        <taxon>Chondrostei</taxon>
        <taxon>Acipenseriformes</taxon>
        <taxon>Acipenseridae</taxon>
        <taxon>Acipenser</taxon>
    </lineage>
</organism>
<evidence type="ECO:0000313" key="3">
    <source>
        <dbReference type="Proteomes" id="UP000289886"/>
    </source>
</evidence>
<dbReference type="InterPro" id="IPR042567">
    <property type="entry name" value="SPIN/Ssty_sf"/>
</dbReference>
<dbReference type="InterPro" id="IPR008395">
    <property type="entry name" value="Agenet-like_dom"/>
</dbReference>
<name>A0A662YZ66_ACIRT</name>
<dbReference type="EMBL" id="SCEB01000019">
    <property type="protein sequence ID" value="RXN01770.1"/>
    <property type="molecule type" value="Genomic_DNA"/>
</dbReference>
<feature type="domain" description="Agenet-like" evidence="1">
    <location>
        <begin position="354"/>
        <end position="388"/>
    </location>
</feature>
<evidence type="ECO:0000259" key="1">
    <source>
        <dbReference type="Pfam" id="PF05641"/>
    </source>
</evidence>
<dbReference type="Gene3D" id="2.80.10.70">
    <property type="entry name" value="Spindlin/Ssty"/>
    <property type="match status" value="1"/>
</dbReference>
<proteinExistence type="predicted"/>
<evidence type="ECO:0000313" key="2">
    <source>
        <dbReference type="EMBL" id="RXN01770.1"/>
    </source>
</evidence>
<dbReference type="Proteomes" id="UP000289886">
    <property type="component" value="Unassembled WGS sequence"/>
</dbReference>
<keyword evidence="3" id="KW-1185">Reference proteome</keyword>
<dbReference type="Pfam" id="PF05641">
    <property type="entry name" value="Agenet"/>
    <property type="match status" value="1"/>
</dbReference>
<sequence>MLADHLEHGRYDQISEELLQKLESVPKTNVSCERDFGVFDNLLRAKTRATGIALEGMVMFKENRSWKWLADLDSQKKSEVLAVARASVRNQRAVFCNRMKSVREARLQRMKDKMDYNNEKEQKEITDMAIKKQLTVDLEQYGGLWETAMEVDEQIEQLDEDLKSAAVIAQLKFRRFVLCMKNENGVLNTTKRGTKLSVDELVQNLKSTFPKTTKVPEKVKNEMNYSSAPSALLAQEKNRLLQEAVKQQVKVRDEGRKRIGLKELGTPELTRPEHLLGKRVRHAVHESEGKAWYNGTVVGMREENGAPTFQMMYDGCQLVWWFDLWKDFQENCLELIAVNAEDILGKKVEHMFISSEDGSECWWPGKVLQYKDSENLFVIEYEEEEDDAEGAGVFEYPLLDDYAANELRILS</sequence>
<dbReference type="AlphaFoldDB" id="A0A662YZ66"/>
<reference evidence="2 3" key="1">
    <citation type="submission" date="2019-01" db="EMBL/GenBank/DDBJ databases">
        <title>Draft Genome and Complete Hox-Cluster Characterization of the Sterlet Sturgeon (Acipenser ruthenus).</title>
        <authorList>
            <person name="Wei Q."/>
        </authorList>
    </citation>
    <scope>NUCLEOTIDE SEQUENCE [LARGE SCALE GENOMIC DNA]</scope>
    <source>
        <strain evidence="2">WHYD16114868_AA</strain>
        <tissue evidence="2">Blood</tissue>
    </source>
</reference>
<comment type="caution">
    <text evidence="2">The sequence shown here is derived from an EMBL/GenBank/DDBJ whole genome shotgun (WGS) entry which is preliminary data.</text>
</comment>
<accession>A0A662YZ66</accession>
<gene>
    <name evidence="2" type="ORF">EOD39_4976</name>
</gene>
<protein>
    <submittedName>
        <fullName evidence="2">Spindlin-W</fullName>
    </submittedName>
</protein>